<dbReference type="EMBL" id="KQ980404">
    <property type="protein sequence ID" value="KYN16220.1"/>
    <property type="molecule type" value="Genomic_DNA"/>
</dbReference>
<dbReference type="AlphaFoldDB" id="A0A151J2F8"/>
<feature type="domain" description="Cyclic nucleotide-binding" evidence="1">
    <location>
        <begin position="1"/>
        <end position="39"/>
    </location>
</feature>
<accession>A0A151J2F8</accession>
<keyword evidence="3" id="KW-1185">Reference proteome</keyword>
<dbReference type="InterPro" id="IPR000595">
    <property type="entry name" value="cNMP-bd_dom"/>
</dbReference>
<evidence type="ECO:0000259" key="1">
    <source>
        <dbReference type="PROSITE" id="PS50042"/>
    </source>
</evidence>
<reference evidence="2 3" key="1">
    <citation type="submission" date="2015-09" db="EMBL/GenBank/DDBJ databases">
        <title>Trachymyrmex cornetzi WGS genome.</title>
        <authorList>
            <person name="Nygaard S."/>
            <person name="Hu H."/>
            <person name="Boomsma J."/>
            <person name="Zhang G."/>
        </authorList>
    </citation>
    <scope>NUCLEOTIDE SEQUENCE [LARGE SCALE GENOMIC DNA]</scope>
    <source>
        <strain evidence="2">Tcor2-1</strain>
        <tissue evidence="2">Whole body</tissue>
    </source>
</reference>
<evidence type="ECO:0000313" key="2">
    <source>
        <dbReference type="EMBL" id="KYN16220.1"/>
    </source>
</evidence>
<dbReference type="Proteomes" id="UP000078492">
    <property type="component" value="Unassembled WGS sequence"/>
</dbReference>
<sequence>MYIVNKNQLRVVADNRKAMLATLKAGSYFREISILNMGTMITFSRFTFLILCERASRRADINRFKNDLSIAIFHYLSFSRTYSTCRFSPF</sequence>
<dbReference type="PROSITE" id="PS50042">
    <property type="entry name" value="CNMP_BINDING_3"/>
    <property type="match status" value="1"/>
</dbReference>
<organism evidence="2 3">
    <name type="scientific">Trachymyrmex cornetzi</name>
    <dbReference type="NCBI Taxonomy" id="471704"/>
    <lineage>
        <taxon>Eukaryota</taxon>
        <taxon>Metazoa</taxon>
        <taxon>Ecdysozoa</taxon>
        <taxon>Arthropoda</taxon>
        <taxon>Hexapoda</taxon>
        <taxon>Insecta</taxon>
        <taxon>Pterygota</taxon>
        <taxon>Neoptera</taxon>
        <taxon>Endopterygota</taxon>
        <taxon>Hymenoptera</taxon>
        <taxon>Apocrita</taxon>
        <taxon>Aculeata</taxon>
        <taxon>Formicoidea</taxon>
        <taxon>Formicidae</taxon>
        <taxon>Myrmicinae</taxon>
        <taxon>Trachymyrmex</taxon>
    </lineage>
</organism>
<name>A0A151J2F8_9HYME</name>
<proteinExistence type="predicted"/>
<evidence type="ECO:0000313" key="3">
    <source>
        <dbReference type="Proteomes" id="UP000078492"/>
    </source>
</evidence>
<protein>
    <recommendedName>
        <fullName evidence="1">Cyclic nucleotide-binding domain-containing protein</fullName>
    </recommendedName>
</protein>
<gene>
    <name evidence="2" type="ORF">ALC57_11573</name>
</gene>
<dbReference type="STRING" id="471704.A0A151J2F8"/>